<sequence length="442" mass="49039">MNRPPAPASPDDFAAEMMAYAIRWWRESVARMSLRQAGMRIPLSHSYLSKLERNRRPLTADLVSQLDRAYRAEGKITEFYCLITKFDHASRCTLAVSPSQAEEDETERRRLLQLAATGMGVGAFIAPDESVRRLVDIALNTAPRSVEDWELVRDDHLHAIRTRPAAEVHDDLLVDLLRIHRELLHADDGERTELYRIAAVLAAFHASVLTRLGERGGALRWYETARAAADSSGDRDLRLLIRGHEADHSLYGLRSPEAVLRLTQDALRIAGSSPRPSVGLVFVTRAQAHALALTNRRAEARKAVQRFTDIAEANFPVVPGFWESSDYRIYFTHSQVFSAIGDETAAAKAQESILKGDPAGYQVPINARLHAAQCTVVNGGIGEGVRQATEVLAAIPRPYCNLMITETARRILRAVPVHQRNHPAVADLHAVLPITTAKDIDV</sequence>
<dbReference type="Gene3D" id="1.10.260.40">
    <property type="entry name" value="lambda repressor-like DNA-binding domains"/>
    <property type="match status" value="1"/>
</dbReference>
<evidence type="ECO:0000313" key="1">
    <source>
        <dbReference type="EMBL" id="TQM76954.1"/>
    </source>
</evidence>
<evidence type="ECO:0000313" key="2">
    <source>
        <dbReference type="Proteomes" id="UP000319213"/>
    </source>
</evidence>
<dbReference type="AlphaFoldDB" id="A0A543J296"/>
<gene>
    <name evidence="1" type="ORF">FHX40_3706</name>
</gene>
<dbReference type="RefSeq" id="WP_170198881.1">
    <property type="nucleotide sequence ID" value="NZ_BMPV01000005.1"/>
</dbReference>
<proteinExistence type="predicted"/>
<reference evidence="1 2" key="1">
    <citation type="submission" date="2019-06" db="EMBL/GenBank/DDBJ databases">
        <title>Sequencing the genomes of 1000 actinobacteria strains.</title>
        <authorList>
            <person name="Klenk H.-P."/>
        </authorList>
    </citation>
    <scope>NUCLEOTIDE SEQUENCE [LARGE SCALE GENOMIC DNA]</scope>
    <source>
        <strain evidence="1 2">DSM 43186</strain>
    </source>
</reference>
<dbReference type="GO" id="GO:0003677">
    <property type="term" value="F:DNA binding"/>
    <property type="evidence" value="ECO:0007669"/>
    <property type="project" value="InterPro"/>
</dbReference>
<keyword evidence="2" id="KW-1185">Reference proteome</keyword>
<name>A0A543J296_9ACTN</name>
<comment type="caution">
    <text evidence="1">The sequence shown here is derived from an EMBL/GenBank/DDBJ whole genome shotgun (WGS) entry which is preliminary data.</text>
</comment>
<dbReference type="CDD" id="cd00093">
    <property type="entry name" value="HTH_XRE"/>
    <property type="match status" value="1"/>
</dbReference>
<accession>A0A543J296</accession>
<dbReference type="InterPro" id="IPR001387">
    <property type="entry name" value="Cro/C1-type_HTH"/>
</dbReference>
<organism evidence="1 2">
    <name type="scientific">Thermopolyspora flexuosa</name>
    <dbReference type="NCBI Taxonomy" id="103836"/>
    <lineage>
        <taxon>Bacteria</taxon>
        <taxon>Bacillati</taxon>
        <taxon>Actinomycetota</taxon>
        <taxon>Actinomycetes</taxon>
        <taxon>Streptosporangiales</taxon>
        <taxon>Streptosporangiaceae</taxon>
        <taxon>Thermopolyspora</taxon>
    </lineage>
</organism>
<dbReference type="EMBL" id="VFPQ01000001">
    <property type="protein sequence ID" value="TQM76954.1"/>
    <property type="molecule type" value="Genomic_DNA"/>
</dbReference>
<dbReference type="InterPro" id="IPR010982">
    <property type="entry name" value="Lambda_DNA-bd_dom_sf"/>
</dbReference>
<protein>
    <submittedName>
        <fullName evidence="1">Helix-turn-helix protein</fullName>
    </submittedName>
</protein>
<dbReference type="Proteomes" id="UP000319213">
    <property type="component" value="Unassembled WGS sequence"/>
</dbReference>